<evidence type="ECO:0000313" key="3">
    <source>
        <dbReference type="Proteomes" id="UP001595833"/>
    </source>
</evidence>
<name>A0ABV9XYU8_9PSEU</name>
<evidence type="ECO:0000313" key="2">
    <source>
        <dbReference type="EMBL" id="MFC5054624.1"/>
    </source>
</evidence>
<proteinExistence type="predicted"/>
<sequence>MGITERAWRTRTRSVGTHQAYRPGSDRDDLDHGFQAREVLRVAGVGGRSFDEAMASLPSKGSGSKFAMAALPGVVVAEASKTRPIHPFP</sequence>
<feature type="region of interest" description="Disordered" evidence="1">
    <location>
        <begin position="1"/>
        <end position="30"/>
    </location>
</feature>
<protein>
    <submittedName>
        <fullName evidence="2">Uncharacterized protein</fullName>
    </submittedName>
</protein>
<dbReference type="EMBL" id="JBHSJB010000011">
    <property type="protein sequence ID" value="MFC5054624.1"/>
    <property type="molecule type" value="Genomic_DNA"/>
</dbReference>
<comment type="caution">
    <text evidence="2">The sequence shown here is derived from an EMBL/GenBank/DDBJ whole genome shotgun (WGS) entry which is preliminary data.</text>
</comment>
<dbReference type="Proteomes" id="UP001595833">
    <property type="component" value="Unassembled WGS sequence"/>
</dbReference>
<dbReference type="RefSeq" id="WP_344034073.1">
    <property type="nucleotide sequence ID" value="NZ_BAAAKE010000001.1"/>
</dbReference>
<keyword evidence="3" id="KW-1185">Reference proteome</keyword>
<evidence type="ECO:0000256" key="1">
    <source>
        <dbReference type="SAM" id="MobiDB-lite"/>
    </source>
</evidence>
<reference evidence="3" key="1">
    <citation type="journal article" date="2019" name="Int. J. Syst. Evol. Microbiol.">
        <title>The Global Catalogue of Microorganisms (GCM) 10K type strain sequencing project: providing services to taxonomists for standard genome sequencing and annotation.</title>
        <authorList>
            <consortium name="The Broad Institute Genomics Platform"/>
            <consortium name="The Broad Institute Genome Sequencing Center for Infectious Disease"/>
            <person name="Wu L."/>
            <person name="Ma J."/>
        </authorList>
    </citation>
    <scope>NUCLEOTIDE SEQUENCE [LARGE SCALE GENOMIC DNA]</scope>
    <source>
        <strain evidence="3">KCTC 12848</strain>
    </source>
</reference>
<gene>
    <name evidence="2" type="ORF">ACFPFM_12775</name>
</gene>
<accession>A0ABV9XYU8</accession>
<organism evidence="2 3">
    <name type="scientific">Saccharothrix xinjiangensis</name>
    <dbReference type="NCBI Taxonomy" id="204798"/>
    <lineage>
        <taxon>Bacteria</taxon>
        <taxon>Bacillati</taxon>
        <taxon>Actinomycetota</taxon>
        <taxon>Actinomycetes</taxon>
        <taxon>Pseudonocardiales</taxon>
        <taxon>Pseudonocardiaceae</taxon>
        <taxon>Saccharothrix</taxon>
    </lineage>
</organism>